<dbReference type="AlphaFoldDB" id="W6TUM7"/>
<sequence length="126" mass="14801">MTKKQYSVDLRERVIEYIKLGNTQNTTSKIFKVSKSSVNRWWMRYQEAGSIKAKPRLGSKGKIDPEKLRVYVEANEDKKLAEIAKLFNISVCSVYRRLKKLGFSYKKKPLPMWKQAKKNESNIKKL</sequence>
<dbReference type="Gene3D" id="1.10.10.10">
    <property type="entry name" value="Winged helix-like DNA-binding domain superfamily/Winged helix DNA-binding domain"/>
    <property type="match status" value="1"/>
</dbReference>
<dbReference type="InterPro" id="IPR009057">
    <property type="entry name" value="Homeodomain-like_sf"/>
</dbReference>
<reference evidence="2 3" key="1">
    <citation type="journal article" date="2014" name="FEMS Microbiol. Lett.">
        <title>Draft genome sequences of three Holospora species (Holospora obtusa, Holospora undulata, and Holospora elegans), endonuclear symbiotic bacteria of the ciliate Paramecium caudatum.</title>
        <authorList>
            <person name="Dohra H."/>
            <person name="Tanaka K."/>
            <person name="Suzuki T."/>
            <person name="Fujishima M."/>
            <person name="Suzuki H."/>
        </authorList>
    </citation>
    <scope>NUCLEOTIDE SEQUENCE [LARGE SCALE GENOMIC DNA]</scope>
    <source>
        <strain evidence="2 3">F1</strain>
    </source>
</reference>
<dbReference type="eggNOG" id="COG2963">
    <property type="taxonomic scope" value="Bacteria"/>
</dbReference>
<evidence type="ECO:0000313" key="2">
    <source>
        <dbReference type="EMBL" id="ETZ07427.1"/>
    </source>
</evidence>
<dbReference type="EMBL" id="AWTR02000045">
    <property type="protein sequence ID" value="ETZ07427.1"/>
    <property type="molecule type" value="Genomic_DNA"/>
</dbReference>
<feature type="domain" description="Transposase Synechocystis PCC 6803" evidence="1">
    <location>
        <begin position="6"/>
        <end position="124"/>
    </location>
</feature>
<gene>
    <name evidence="2" type="ORF">P618_200375</name>
</gene>
<accession>W6TUM7</accession>
<dbReference type="RefSeq" id="WP_021828026.1">
    <property type="nucleotide sequence ID" value="NZ_AWTR02000045.1"/>
</dbReference>
<proteinExistence type="predicted"/>
<name>W6TUM7_HOLOB</name>
<dbReference type="OrthoDB" id="565387at2"/>
<dbReference type="SUPFAM" id="SSF46689">
    <property type="entry name" value="Homeodomain-like"/>
    <property type="match status" value="1"/>
</dbReference>
<evidence type="ECO:0000313" key="3">
    <source>
        <dbReference type="Proteomes" id="UP000019112"/>
    </source>
</evidence>
<keyword evidence="3" id="KW-1185">Reference proteome</keyword>
<dbReference type="Proteomes" id="UP000019112">
    <property type="component" value="Unassembled WGS sequence"/>
</dbReference>
<dbReference type="Pfam" id="PF01710">
    <property type="entry name" value="HTH_Tnp_IS630"/>
    <property type="match status" value="1"/>
</dbReference>
<comment type="caution">
    <text evidence="2">The sequence shown here is derived from an EMBL/GenBank/DDBJ whole genome shotgun (WGS) entry which is preliminary data.</text>
</comment>
<protein>
    <submittedName>
        <fullName evidence="2">Transposase</fullName>
    </submittedName>
</protein>
<dbReference type="InterPro" id="IPR002622">
    <property type="entry name" value="Transposase_14"/>
</dbReference>
<dbReference type="STRING" id="1399147.P618_200375"/>
<dbReference type="InterPro" id="IPR036388">
    <property type="entry name" value="WH-like_DNA-bd_sf"/>
</dbReference>
<evidence type="ECO:0000259" key="1">
    <source>
        <dbReference type="Pfam" id="PF01710"/>
    </source>
</evidence>
<organism evidence="2 3">
    <name type="scientific">Holospora obtusa F1</name>
    <dbReference type="NCBI Taxonomy" id="1399147"/>
    <lineage>
        <taxon>Bacteria</taxon>
        <taxon>Pseudomonadati</taxon>
        <taxon>Pseudomonadota</taxon>
        <taxon>Alphaproteobacteria</taxon>
        <taxon>Holosporales</taxon>
        <taxon>Holosporaceae</taxon>
        <taxon>Holospora</taxon>
    </lineage>
</organism>